<accession>A0A7S8F2Q6</accession>
<evidence type="ECO:0000313" key="3">
    <source>
        <dbReference type="Proteomes" id="UP000594459"/>
    </source>
</evidence>
<sequence>MSGLNPISRSILRLADRIAGPQRSEWTAAMAAETDAAGKGGTLWALGALASAIGLHWRDNPGRTLFLFLSPIVMMVLIFLAMWPIAMMQRSMEVPPILFFAPMVAVQMLIGYLIARRAPAGFPYAGLFYFLVTMVVVPALVFANLAPTKANIVAGENASWFGLTPIVGIMISYAMVIIGALFGNAKRAASRVR</sequence>
<dbReference type="EMBL" id="CP064654">
    <property type="protein sequence ID" value="QPC97903.1"/>
    <property type="molecule type" value="Genomic_DNA"/>
</dbReference>
<reference evidence="2 3" key="1">
    <citation type="submission" date="2020-11" db="EMBL/GenBank/DDBJ databases">
        <title>The genome sequence of Erythrobacter sp. 6D36.</title>
        <authorList>
            <person name="Liu Y."/>
        </authorList>
    </citation>
    <scope>NUCLEOTIDE SEQUENCE [LARGE SCALE GENOMIC DNA]</scope>
    <source>
        <strain evidence="2 3">6D36</strain>
    </source>
</reference>
<name>A0A7S8F2Q6_9SPHN</name>
<feature type="transmembrane region" description="Helical" evidence="1">
    <location>
        <begin position="97"/>
        <end position="115"/>
    </location>
</feature>
<dbReference type="AlphaFoldDB" id="A0A7S8F2Q6"/>
<evidence type="ECO:0000256" key="1">
    <source>
        <dbReference type="SAM" id="Phobius"/>
    </source>
</evidence>
<proteinExistence type="predicted"/>
<dbReference type="Proteomes" id="UP000594459">
    <property type="component" value="Chromosome"/>
</dbReference>
<protein>
    <submittedName>
        <fullName evidence="2">Uncharacterized protein</fullName>
    </submittedName>
</protein>
<keyword evidence="1" id="KW-0472">Membrane</keyword>
<feature type="transmembrane region" description="Helical" evidence="1">
    <location>
        <begin position="127"/>
        <end position="146"/>
    </location>
</feature>
<organism evidence="2 3">
    <name type="scientific">Qipengyuania soli</name>
    <dbReference type="NCBI Taxonomy" id="2782568"/>
    <lineage>
        <taxon>Bacteria</taxon>
        <taxon>Pseudomonadati</taxon>
        <taxon>Pseudomonadota</taxon>
        <taxon>Alphaproteobacteria</taxon>
        <taxon>Sphingomonadales</taxon>
        <taxon>Erythrobacteraceae</taxon>
        <taxon>Qipengyuania</taxon>
    </lineage>
</organism>
<keyword evidence="3" id="KW-1185">Reference proteome</keyword>
<feature type="transmembrane region" description="Helical" evidence="1">
    <location>
        <begin position="158"/>
        <end position="183"/>
    </location>
</feature>
<keyword evidence="1" id="KW-0812">Transmembrane</keyword>
<gene>
    <name evidence="2" type="ORF">IRL76_08310</name>
</gene>
<dbReference type="KEGG" id="qso:IRL76_08310"/>
<feature type="transmembrane region" description="Helical" evidence="1">
    <location>
        <begin position="65"/>
        <end position="85"/>
    </location>
</feature>
<keyword evidence="1" id="KW-1133">Transmembrane helix</keyword>
<evidence type="ECO:0000313" key="2">
    <source>
        <dbReference type="EMBL" id="QPC97903.1"/>
    </source>
</evidence>
<dbReference type="RefSeq" id="WP_200980914.1">
    <property type="nucleotide sequence ID" value="NZ_CP064654.1"/>
</dbReference>